<evidence type="ECO:0000256" key="6">
    <source>
        <dbReference type="ARBA" id="ARBA00022840"/>
    </source>
</evidence>
<dbReference type="InterPro" id="IPR002182">
    <property type="entry name" value="NB-ARC"/>
</dbReference>
<feature type="region of interest" description="Disordered" evidence="7">
    <location>
        <begin position="194"/>
        <end position="225"/>
    </location>
</feature>
<keyword evidence="6" id="KW-0067">ATP-binding</keyword>
<dbReference type="HOGENOM" id="CLU_000837_8_3_1"/>
<evidence type="ECO:0000256" key="1">
    <source>
        <dbReference type="ARBA" id="ARBA00008894"/>
    </source>
</evidence>
<dbReference type="FunFam" id="1.10.10.10:FF:000322">
    <property type="entry name" value="Probable disease resistance protein At1g63360"/>
    <property type="match status" value="1"/>
</dbReference>
<evidence type="ECO:0000256" key="5">
    <source>
        <dbReference type="ARBA" id="ARBA00022821"/>
    </source>
</evidence>
<dbReference type="PANTHER" id="PTHR36766:SF40">
    <property type="entry name" value="DISEASE RESISTANCE PROTEIN RGA3"/>
    <property type="match status" value="1"/>
</dbReference>
<feature type="compositionally biased region" description="Polar residues" evidence="7">
    <location>
        <begin position="205"/>
        <end position="225"/>
    </location>
</feature>
<reference evidence="12" key="1">
    <citation type="journal article" date="2009" name="Rice">
        <title>De Novo Next Generation Sequencing of Plant Genomes.</title>
        <authorList>
            <person name="Rounsley S."/>
            <person name="Marri P.R."/>
            <person name="Yu Y."/>
            <person name="He R."/>
            <person name="Sisneros N."/>
            <person name="Goicoechea J.L."/>
            <person name="Lee S.J."/>
            <person name="Angelova A."/>
            <person name="Kudrna D."/>
            <person name="Luo M."/>
            <person name="Affourtit J."/>
            <person name="Desany B."/>
            <person name="Knight J."/>
            <person name="Niazi F."/>
            <person name="Egholm M."/>
            <person name="Wing R.A."/>
        </authorList>
    </citation>
    <scope>NUCLEOTIDE SEQUENCE [LARGE SCALE GENOMIC DNA]</scope>
    <source>
        <strain evidence="12">cv. IRGC 105608</strain>
    </source>
</reference>
<organism evidence="12">
    <name type="scientific">Oryza barthii</name>
    <dbReference type="NCBI Taxonomy" id="65489"/>
    <lineage>
        <taxon>Eukaryota</taxon>
        <taxon>Viridiplantae</taxon>
        <taxon>Streptophyta</taxon>
        <taxon>Embryophyta</taxon>
        <taxon>Tracheophyta</taxon>
        <taxon>Spermatophyta</taxon>
        <taxon>Magnoliopsida</taxon>
        <taxon>Liliopsida</taxon>
        <taxon>Poales</taxon>
        <taxon>Poaceae</taxon>
        <taxon>BOP clade</taxon>
        <taxon>Oryzoideae</taxon>
        <taxon>Oryzeae</taxon>
        <taxon>Oryzinae</taxon>
        <taxon>Oryza</taxon>
    </lineage>
</organism>
<evidence type="ECO:0000259" key="11">
    <source>
        <dbReference type="Pfam" id="PF25019"/>
    </source>
</evidence>
<evidence type="ECO:0000259" key="10">
    <source>
        <dbReference type="Pfam" id="PF23559"/>
    </source>
</evidence>
<feature type="domain" description="NB-ARC" evidence="8">
    <location>
        <begin position="231"/>
        <end position="387"/>
    </location>
</feature>
<dbReference type="InterPro" id="IPR032675">
    <property type="entry name" value="LRR_dom_sf"/>
</dbReference>
<evidence type="ECO:0000259" key="8">
    <source>
        <dbReference type="Pfam" id="PF00931"/>
    </source>
</evidence>
<reference evidence="12" key="2">
    <citation type="submission" date="2015-03" db="UniProtKB">
        <authorList>
            <consortium name="EnsemblPlants"/>
        </authorList>
    </citation>
    <scope>IDENTIFICATION</scope>
</reference>
<dbReference type="Gene3D" id="1.20.5.4130">
    <property type="match status" value="1"/>
</dbReference>
<dbReference type="eggNOG" id="KOG4658">
    <property type="taxonomic scope" value="Eukaryota"/>
</dbReference>
<keyword evidence="4" id="KW-0547">Nucleotide-binding</keyword>
<dbReference type="GO" id="GO:0043531">
    <property type="term" value="F:ADP binding"/>
    <property type="evidence" value="ECO:0007669"/>
    <property type="project" value="InterPro"/>
</dbReference>
<comment type="similarity">
    <text evidence="1">Belongs to the disease resistance NB-LRR family.</text>
</comment>
<dbReference type="InterPro" id="IPR058922">
    <property type="entry name" value="WHD_DRP"/>
</dbReference>
<dbReference type="InterPro" id="IPR042197">
    <property type="entry name" value="Apaf_helical"/>
</dbReference>
<keyword evidence="2" id="KW-0433">Leucine-rich repeat</keyword>
<dbReference type="Gene3D" id="1.10.10.10">
    <property type="entry name" value="Winged helix-like DNA-binding domain superfamily/Winged helix DNA-binding domain"/>
    <property type="match status" value="1"/>
</dbReference>
<feature type="domain" description="Disease resistance N-terminal" evidence="9">
    <location>
        <begin position="41"/>
        <end position="103"/>
    </location>
</feature>
<dbReference type="AlphaFoldDB" id="A0A0D3F3P4"/>
<dbReference type="Gene3D" id="3.40.50.300">
    <property type="entry name" value="P-loop containing nucleotide triphosphate hydrolases"/>
    <property type="match status" value="1"/>
</dbReference>
<evidence type="ECO:0000256" key="3">
    <source>
        <dbReference type="ARBA" id="ARBA00022737"/>
    </source>
</evidence>
<dbReference type="Pfam" id="PF23559">
    <property type="entry name" value="WHD_DRP"/>
    <property type="match status" value="1"/>
</dbReference>
<evidence type="ECO:0000259" key="9">
    <source>
        <dbReference type="Pfam" id="PF18052"/>
    </source>
</evidence>
<dbReference type="Gramene" id="OBART02G12410.1">
    <property type="protein sequence ID" value="OBART02G12410.1"/>
    <property type="gene ID" value="OBART02G12410"/>
</dbReference>
<sequence length="1175" mass="132112">MDFSKIVGAINGINEISTLCKMVKDIIKSCWSGIREQELQDKVMKLENDLERLRDILPAMYNLIDRAEWTIHRDHVPELLLKLKDAVYDAEDLLDELKWHELKVAMEDSANKSPLIDFLDSVIQGSFNKVSGTYEKLNNVSSLLEKMGLHEVTQHFDKSFRPETTSFLTETEMFGRDNELEQVMQSLGVPAKGSRVLSKRKKPSSAINALPSTSKTKQHNGTQMSDESGITCIPVLPIYGIGGVGKTTLAQHICHDSRVMSHFDPIIWICVSDDFDVKRLTKEAIQSCSTKEADNLDYLQRALSEEVMNKRLLIILDDMWGDVLRESGHCWKRFCAPLTNALQGSMMLVTTRSPDVAREVQTMEPIRLEGLQDDVFWDFFKLCAFGSKNSENYPELVHIGKSIVQKLKGVPLAAKTLGRLLRTSLDTEYWNRILKSELWELKQNNTEILPALRLSYLYLPSHLKRCFSFCAVYPKDHKFEEDNLAEIWIAEGFVQPEGNTPILDTGKQYFEDLVNRSFFQSVGGNKYVIHDLLHDMAQLVSKDDCFILKDKDDFEKVPQSVRHLFVLPSIAFDCTQLLSLCKHTKLRTLLCYRSLRKQSLASVMDHWCSKLQHMRVVLCAHTKELPKSIGKLKHLRYLEISGACPFKSLPSELCHLHNLQIFSARKCKLESLPGDFSKLCNLQRFESCGFNCLPNGESHFDASTGQGVGLTLMKNVNQICGGVTINNLDAISKDIAAESAIKNKKNLDRLNLKWSSVRSQDHNDIEVLQVLIPPTSLKCLTLNGYLGQSLPNWFHPHNLPSLKSLEFHDCHRLCSLPFCGISPPCINLNEAPEVPIENGMGSIGVFSSLVDLKIVKCGYLPNLDKFIQPACIPAIKRITLQRLTYTKTKVLPLPIGKFDCLEELHVTGYQIFNASESLSMRTLKELKLWDSGDLPCFFEFPSLTNMFLAVLPVTSIPLRVWCSNLPALLRLKIYSCANLEFIGESVFTGNRPQRDSCSTTTFASLTSQEICGCEKLTSIDDLVTPEYLPAIEKIDVSSCVKLSSLPGERFGNFSALKHLDISNCGKLKWKGLVLPSTLQSLCLSNCGDISPWVPSCLENLASLVRLVITSCQHVQYIPSSLWSSNLSSLQDLRIFNCGDLASIGGADAIVKINKVKIENCPKLQEIEQPMSRGGL</sequence>
<dbReference type="STRING" id="65489.A0A0D3F3P4"/>
<evidence type="ECO:0008006" key="14">
    <source>
        <dbReference type="Google" id="ProtNLM"/>
    </source>
</evidence>
<dbReference type="Pfam" id="PF00931">
    <property type="entry name" value="NB-ARC"/>
    <property type="match status" value="1"/>
</dbReference>
<protein>
    <recommendedName>
        <fullName evidence="14">NB-ARC domain-containing protein</fullName>
    </recommendedName>
</protein>
<dbReference type="Gene3D" id="1.10.8.430">
    <property type="entry name" value="Helical domain of apoptotic protease-activating factors"/>
    <property type="match status" value="1"/>
</dbReference>
<evidence type="ECO:0000256" key="7">
    <source>
        <dbReference type="SAM" id="MobiDB-lite"/>
    </source>
</evidence>
<dbReference type="GO" id="GO:0009626">
    <property type="term" value="P:plant-type hypersensitive response"/>
    <property type="evidence" value="ECO:0007669"/>
    <property type="project" value="UniProtKB-ARBA"/>
</dbReference>
<dbReference type="SUPFAM" id="SSF52058">
    <property type="entry name" value="L domain-like"/>
    <property type="match status" value="2"/>
</dbReference>
<keyword evidence="3" id="KW-0677">Repeat</keyword>
<proteinExistence type="inferred from homology"/>
<name>A0A0D3F3P4_9ORYZ</name>
<evidence type="ECO:0000313" key="13">
    <source>
        <dbReference type="Proteomes" id="UP000026960"/>
    </source>
</evidence>
<dbReference type="InterPro" id="IPR036388">
    <property type="entry name" value="WH-like_DNA-bd_sf"/>
</dbReference>
<dbReference type="GO" id="GO:0042742">
    <property type="term" value="P:defense response to bacterium"/>
    <property type="evidence" value="ECO:0007669"/>
    <property type="project" value="UniProtKB-ARBA"/>
</dbReference>
<dbReference type="Proteomes" id="UP000026960">
    <property type="component" value="Chromosome 2"/>
</dbReference>
<dbReference type="GO" id="GO:0005524">
    <property type="term" value="F:ATP binding"/>
    <property type="evidence" value="ECO:0007669"/>
    <property type="project" value="UniProtKB-KW"/>
</dbReference>
<evidence type="ECO:0000256" key="4">
    <source>
        <dbReference type="ARBA" id="ARBA00022741"/>
    </source>
</evidence>
<dbReference type="PANTHER" id="PTHR36766">
    <property type="entry name" value="PLANT BROAD-SPECTRUM MILDEW RESISTANCE PROTEIN RPW8"/>
    <property type="match status" value="1"/>
</dbReference>
<dbReference type="Pfam" id="PF18052">
    <property type="entry name" value="Rx_N"/>
    <property type="match status" value="1"/>
</dbReference>
<dbReference type="InterPro" id="IPR041118">
    <property type="entry name" value="Rx_N"/>
</dbReference>
<dbReference type="InterPro" id="IPR056789">
    <property type="entry name" value="LRR_R13L1-DRL21"/>
</dbReference>
<keyword evidence="5" id="KW-0611">Plant defense</keyword>
<evidence type="ECO:0000256" key="2">
    <source>
        <dbReference type="ARBA" id="ARBA00022614"/>
    </source>
</evidence>
<feature type="domain" description="Disease resistance protein winged helix" evidence="10">
    <location>
        <begin position="472"/>
        <end position="537"/>
    </location>
</feature>
<feature type="domain" description="R13L1/DRL21-like LRR repeat region" evidence="11">
    <location>
        <begin position="712"/>
        <end position="818"/>
    </location>
</feature>
<dbReference type="PaxDb" id="65489-OBART02G12410.1"/>
<dbReference type="PRINTS" id="PR00364">
    <property type="entry name" value="DISEASERSIST"/>
</dbReference>
<dbReference type="Pfam" id="PF25019">
    <property type="entry name" value="LRR_R13L1-DRL21"/>
    <property type="match status" value="1"/>
</dbReference>
<dbReference type="Gene3D" id="3.80.10.10">
    <property type="entry name" value="Ribonuclease Inhibitor"/>
    <property type="match status" value="3"/>
</dbReference>
<evidence type="ECO:0000313" key="12">
    <source>
        <dbReference type="EnsemblPlants" id="OBART02G12410.1"/>
    </source>
</evidence>
<dbReference type="GO" id="GO:0002758">
    <property type="term" value="P:innate immune response-activating signaling pathway"/>
    <property type="evidence" value="ECO:0007669"/>
    <property type="project" value="UniProtKB-ARBA"/>
</dbReference>
<keyword evidence="13" id="KW-1185">Reference proteome</keyword>
<dbReference type="InterPro" id="IPR027417">
    <property type="entry name" value="P-loop_NTPase"/>
</dbReference>
<dbReference type="EnsemblPlants" id="OBART02G12410.1">
    <property type="protein sequence ID" value="OBART02G12410.1"/>
    <property type="gene ID" value="OBART02G12410"/>
</dbReference>
<dbReference type="SUPFAM" id="SSF52540">
    <property type="entry name" value="P-loop containing nucleoside triphosphate hydrolases"/>
    <property type="match status" value="1"/>
</dbReference>
<accession>A0A0D3F3P4</accession>